<dbReference type="RefSeq" id="XP_037169036.1">
    <property type="nucleotide sequence ID" value="XM_037304241.1"/>
</dbReference>
<dbReference type="Proteomes" id="UP000578531">
    <property type="component" value="Unassembled WGS sequence"/>
</dbReference>
<dbReference type="AlphaFoldDB" id="A0A8H6G3I1"/>
<feature type="signal peptide" evidence="1">
    <location>
        <begin position="1"/>
        <end position="17"/>
    </location>
</feature>
<reference evidence="2 3" key="1">
    <citation type="journal article" date="2020" name="Genomics">
        <title>Complete, high-quality genomes from long-read metagenomic sequencing of two wolf lichen thalli reveals enigmatic genome architecture.</title>
        <authorList>
            <person name="McKenzie S.K."/>
            <person name="Walston R.F."/>
            <person name="Allen J.L."/>
        </authorList>
    </citation>
    <scope>NUCLEOTIDE SEQUENCE [LARGE SCALE GENOMIC DNA]</scope>
    <source>
        <strain evidence="2">WasteWater2</strain>
    </source>
</reference>
<dbReference type="EMBL" id="JACCJC010000005">
    <property type="protein sequence ID" value="KAF6239761.1"/>
    <property type="molecule type" value="Genomic_DNA"/>
</dbReference>
<evidence type="ECO:0000256" key="1">
    <source>
        <dbReference type="SAM" id="SignalP"/>
    </source>
</evidence>
<keyword evidence="1" id="KW-0732">Signal</keyword>
<gene>
    <name evidence="2" type="ORF">HO173_002307</name>
</gene>
<protein>
    <submittedName>
        <fullName evidence="2">Uncharacterized protein</fullName>
    </submittedName>
</protein>
<comment type="caution">
    <text evidence="2">The sequence shown here is derived from an EMBL/GenBank/DDBJ whole genome shotgun (WGS) entry which is preliminary data.</text>
</comment>
<sequence>MHYQTILVALFATAALAKDPWVSSFYNADCTSNGAGDAVNIEVDDCVPFDSKYDAVAVNFGTDLEEMTSLNVYSDASCTVFAGPSITSSLADDTPQQCISQSKHGAKWGSVQRAPSSN</sequence>
<evidence type="ECO:0000313" key="3">
    <source>
        <dbReference type="Proteomes" id="UP000578531"/>
    </source>
</evidence>
<name>A0A8H6G3I1_9LECA</name>
<feature type="chain" id="PRO_5034393841" evidence="1">
    <location>
        <begin position="18"/>
        <end position="118"/>
    </location>
</feature>
<accession>A0A8H6G3I1</accession>
<evidence type="ECO:0000313" key="2">
    <source>
        <dbReference type="EMBL" id="KAF6239761.1"/>
    </source>
</evidence>
<proteinExistence type="predicted"/>
<keyword evidence="3" id="KW-1185">Reference proteome</keyword>
<dbReference type="GeneID" id="59283981"/>
<organism evidence="2 3">
    <name type="scientific">Letharia columbiana</name>
    <dbReference type="NCBI Taxonomy" id="112416"/>
    <lineage>
        <taxon>Eukaryota</taxon>
        <taxon>Fungi</taxon>
        <taxon>Dikarya</taxon>
        <taxon>Ascomycota</taxon>
        <taxon>Pezizomycotina</taxon>
        <taxon>Lecanoromycetes</taxon>
        <taxon>OSLEUM clade</taxon>
        <taxon>Lecanoromycetidae</taxon>
        <taxon>Lecanorales</taxon>
        <taxon>Lecanorineae</taxon>
        <taxon>Parmeliaceae</taxon>
        <taxon>Letharia</taxon>
    </lineage>
</organism>
<dbReference type="OrthoDB" id="5367194at2759"/>